<protein>
    <submittedName>
        <fullName evidence="4">Protein PEROXIN-4</fullName>
    </submittedName>
</protein>
<keyword evidence="5" id="KW-1185">Reference proteome</keyword>
<dbReference type="SUPFAM" id="SSF54495">
    <property type="entry name" value="UBC-like"/>
    <property type="match status" value="1"/>
</dbReference>
<evidence type="ECO:0000313" key="4">
    <source>
        <dbReference type="EMBL" id="OMJ23502.1"/>
    </source>
</evidence>
<proteinExistence type="predicted"/>
<dbReference type="Proteomes" id="UP000187283">
    <property type="component" value="Unassembled WGS sequence"/>
</dbReference>
<dbReference type="EMBL" id="LSSN01000529">
    <property type="protein sequence ID" value="OMJ23502.1"/>
    <property type="molecule type" value="Genomic_DNA"/>
</dbReference>
<dbReference type="PANTHER" id="PTHR24067">
    <property type="entry name" value="UBIQUITIN-CONJUGATING ENZYME E2"/>
    <property type="match status" value="1"/>
</dbReference>
<dbReference type="STRING" id="133412.A0A1R1Y987"/>
<dbReference type="PROSITE" id="PS50127">
    <property type="entry name" value="UBC_2"/>
    <property type="match status" value="1"/>
</dbReference>
<dbReference type="CDD" id="cd23812">
    <property type="entry name" value="UBCc_ScPEX4-like"/>
    <property type="match status" value="1"/>
</dbReference>
<comment type="caution">
    <text evidence="4">The sequence shown here is derived from an EMBL/GenBank/DDBJ whole genome shotgun (WGS) entry which is preliminary data.</text>
</comment>
<gene>
    <name evidence="4" type="ORF">AYI70_g2228</name>
    <name evidence="3" type="ORF">AYI70_g6563</name>
</gene>
<sequence length="154" mass="17156">MASLSKRLANEYSNINKNKIEEILYLSPKEDDLTTWTALVLGPKGTPYSGGAFQLDIKIPSDYPISPPIIKFATKVCHPNVNIETGEICLDILKDEWSPVWTIKTVCSAIVMLLTDPEPNSPLNIDAANLMRCGDFVAYNSLVKMYTDLYSLKL</sequence>
<evidence type="ECO:0000313" key="5">
    <source>
        <dbReference type="Proteomes" id="UP000187283"/>
    </source>
</evidence>
<name>A0A1R1Y987_9FUNG</name>
<evidence type="ECO:0000313" key="3">
    <source>
        <dbReference type="EMBL" id="OMJ16477.1"/>
    </source>
</evidence>
<organism evidence="4 5">
    <name type="scientific">Smittium culicis</name>
    <dbReference type="NCBI Taxonomy" id="133412"/>
    <lineage>
        <taxon>Eukaryota</taxon>
        <taxon>Fungi</taxon>
        <taxon>Fungi incertae sedis</taxon>
        <taxon>Zoopagomycota</taxon>
        <taxon>Kickxellomycotina</taxon>
        <taxon>Harpellomycetes</taxon>
        <taxon>Harpellales</taxon>
        <taxon>Legeriomycetaceae</taxon>
        <taxon>Smittium</taxon>
    </lineage>
</organism>
<reference evidence="4 5" key="1">
    <citation type="submission" date="2017-01" db="EMBL/GenBank/DDBJ databases">
        <authorList>
            <person name="Mah S.A."/>
            <person name="Swanson W.J."/>
            <person name="Moy G.W."/>
            <person name="Vacquier V.D."/>
        </authorList>
    </citation>
    <scope>NUCLEOTIDE SEQUENCE [LARGE SCALE GENOMIC DNA]</scope>
    <source>
        <strain evidence="4 5">GSMNP</strain>
    </source>
</reference>
<keyword evidence="1" id="KW-0833">Ubl conjugation pathway</keyword>
<accession>A0A1R1Y987</accession>
<dbReference type="Gene3D" id="3.10.110.10">
    <property type="entry name" value="Ubiquitin Conjugating Enzyme"/>
    <property type="match status" value="1"/>
</dbReference>
<dbReference type="OrthoDB" id="9973183at2759"/>
<dbReference type="EMBL" id="LSSN01002321">
    <property type="protein sequence ID" value="OMJ16477.1"/>
    <property type="molecule type" value="Genomic_DNA"/>
</dbReference>
<feature type="domain" description="UBC core" evidence="2">
    <location>
        <begin position="3"/>
        <end position="152"/>
    </location>
</feature>
<evidence type="ECO:0000259" key="2">
    <source>
        <dbReference type="PROSITE" id="PS50127"/>
    </source>
</evidence>
<dbReference type="InterPro" id="IPR050113">
    <property type="entry name" value="Ub_conjugating_enzyme"/>
</dbReference>
<dbReference type="InterPro" id="IPR016135">
    <property type="entry name" value="UBQ-conjugating_enzyme/RWD"/>
</dbReference>
<evidence type="ECO:0000256" key="1">
    <source>
        <dbReference type="ARBA" id="ARBA00022786"/>
    </source>
</evidence>
<dbReference type="SMART" id="SM00212">
    <property type="entry name" value="UBCc"/>
    <property type="match status" value="1"/>
</dbReference>
<dbReference type="AlphaFoldDB" id="A0A1R1Y987"/>
<dbReference type="Pfam" id="PF00179">
    <property type="entry name" value="UQ_con"/>
    <property type="match status" value="1"/>
</dbReference>
<dbReference type="InterPro" id="IPR000608">
    <property type="entry name" value="UBC"/>
</dbReference>